<dbReference type="InParanoid" id="A0A259TXH6"/>
<evidence type="ECO:0000313" key="1">
    <source>
        <dbReference type="EMBL" id="OZC02411.1"/>
    </source>
</evidence>
<dbReference type="Proteomes" id="UP000216446">
    <property type="component" value="Unassembled WGS sequence"/>
</dbReference>
<dbReference type="AlphaFoldDB" id="A0A259TXH6"/>
<keyword evidence="2" id="KW-1185">Reference proteome</keyword>
<protein>
    <submittedName>
        <fullName evidence="1">Uncharacterized protein</fullName>
    </submittedName>
</protein>
<name>A0A259TXH6_9BACT</name>
<evidence type="ECO:0000313" key="2">
    <source>
        <dbReference type="Proteomes" id="UP000216446"/>
    </source>
</evidence>
<dbReference type="RefSeq" id="WP_179271030.1">
    <property type="nucleotide sequence ID" value="NZ_MQWB01000001.1"/>
</dbReference>
<feature type="non-terminal residue" evidence="1">
    <location>
        <position position="64"/>
    </location>
</feature>
<proteinExistence type="predicted"/>
<reference evidence="1 2" key="1">
    <citation type="submission" date="2016-11" db="EMBL/GenBank/DDBJ databases">
        <title>Study of marine rhodopsin-containing bacteria.</title>
        <authorList>
            <person name="Yoshizawa S."/>
            <person name="Kumagai Y."/>
            <person name="Kogure K."/>
        </authorList>
    </citation>
    <scope>NUCLEOTIDE SEQUENCE [LARGE SCALE GENOMIC DNA]</scope>
    <source>
        <strain evidence="1 2">SG-29</strain>
    </source>
</reference>
<dbReference type="EMBL" id="MQWB01000001">
    <property type="protein sequence ID" value="OZC02411.1"/>
    <property type="molecule type" value="Genomic_DNA"/>
</dbReference>
<comment type="caution">
    <text evidence="1">The sequence shown here is derived from an EMBL/GenBank/DDBJ whole genome shotgun (WGS) entry which is preliminary data.</text>
</comment>
<gene>
    <name evidence="1" type="ORF">BSZ36_05125</name>
</gene>
<accession>A0A259TXH6</accession>
<sequence length="64" mass="7196">MGWEQRGARAYYYAKERTPEGRVRSRYLGSGEAPREAADLAAQSCEWDRALSRAGCGAFPQIDR</sequence>
<organism evidence="1 2">
    <name type="scientific">Rubricoccus marinus</name>
    <dbReference type="NCBI Taxonomy" id="716817"/>
    <lineage>
        <taxon>Bacteria</taxon>
        <taxon>Pseudomonadati</taxon>
        <taxon>Rhodothermota</taxon>
        <taxon>Rhodothermia</taxon>
        <taxon>Rhodothermales</taxon>
        <taxon>Rubricoccaceae</taxon>
        <taxon>Rubricoccus</taxon>
    </lineage>
</organism>